<evidence type="ECO:0000313" key="1">
    <source>
        <dbReference type="EMBL" id="QJA97920.1"/>
    </source>
</evidence>
<gene>
    <name evidence="1" type="ORF">MM415B05855_0011</name>
</gene>
<organism evidence="1">
    <name type="scientific">viral metagenome</name>
    <dbReference type="NCBI Taxonomy" id="1070528"/>
    <lineage>
        <taxon>unclassified sequences</taxon>
        <taxon>metagenomes</taxon>
        <taxon>organismal metagenomes</taxon>
    </lineage>
</organism>
<dbReference type="EMBL" id="MT143536">
    <property type="protein sequence ID" value="QJA97920.1"/>
    <property type="molecule type" value="Genomic_DNA"/>
</dbReference>
<protein>
    <submittedName>
        <fullName evidence="1">Uncharacterized protein</fullName>
    </submittedName>
</protein>
<accession>A0A6M3LRR0</accession>
<dbReference type="AlphaFoldDB" id="A0A6M3LRR0"/>
<sequence length="51" mass="5978">MDYPFWFWVLVAFLAGRASKLKFYIGKDRTLYDAADCGILLRYEMPAKIGR</sequence>
<proteinExistence type="predicted"/>
<reference evidence="1" key="1">
    <citation type="submission" date="2020-03" db="EMBL/GenBank/DDBJ databases">
        <title>The deep terrestrial virosphere.</title>
        <authorList>
            <person name="Holmfeldt K."/>
            <person name="Nilsson E."/>
            <person name="Simone D."/>
            <person name="Lopez-Fernandez M."/>
            <person name="Wu X."/>
            <person name="de Brujin I."/>
            <person name="Lundin D."/>
            <person name="Andersson A."/>
            <person name="Bertilsson S."/>
            <person name="Dopson M."/>
        </authorList>
    </citation>
    <scope>NUCLEOTIDE SEQUENCE</scope>
    <source>
        <strain evidence="1">MM415B05855</strain>
    </source>
</reference>
<name>A0A6M3LRR0_9ZZZZ</name>